<keyword evidence="1" id="KW-0862">Zinc</keyword>
<dbReference type="GeneID" id="20240640"/>
<protein>
    <recommendedName>
        <fullName evidence="3">C2H2-type domain-containing protein</fullName>
    </recommendedName>
</protein>
<dbReference type="OMA" id="MIMEVIF"/>
<feature type="compositionally biased region" description="Polar residues" evidence="2">
    <location>
        <begin position="996"/>
        <end position="1013"/>
    </location>
</feature>
<dbReference type="CTD" id="20240640"/>
<dbReference type="HOGENOM" id="CLU_293260_0_0_1"/>
<feature type="region of interest" description="Disordered" evidence="2">
    <location>
        <begin position="870"/>
        <end position="913"/>
    </location>
</feature>
<dbReference type="GO" id="GO:0008270">
    <property type="term" value="F:zinc ion binding"/>
    <property type="evidence" value="ECO:0007669"/>
    <property type="project" value="UniProtKB-KW"/>
</dbReference>
<dbReference type="PANTHER" id="PTHR21020">
    <property type="entry name" value="ZINC FINGER PROTEIN 800"/>
    <property type="match status" value="1"/>
</dbReference>
<feature type="compositionally biased region" description="Basic and acidic residues" evidence="2">
    <location>
        <begin position="983"/>
        <end position="992"/>
    </location>
</feature>
<dbReference type="SMART" id="SM00355">
    <property type="entry name" value="ZnF_C2H2"/>
    <property type="match status" value="6"/>
</dbReference>
<name>V3Z5J3_LOTGI</name>
<dbReference type="PROSITE" id="PS50157">
    <property type="entry name" value="ZINC_FINGER_C2H2_2"/>
    <property type="match status" value="4"/>
</dbReference>
<keyword evidence="5" id="KW-1185">Reference proteome</keyword>
<sequence length="1037" mass="115553">MSDDEDQNDVDISVIRKAIEISGNMIEQILKGIHYGSPEVRCLLYSECDYILECKVCRNLFRSLANFVAHKRVYCTLAFQQSDDYLNLVHPDEETVVVHPEMPDDTKQQKQKKSGSRSLESTVQQLKDGSLGHSAAYKLFSQAADKIEQQREAAKTQTLTFEPIPNTTKAMKVTVTPGVPEALEETMSLASEASESSIPSTSKLSPLQSSPTATLKSMLLKSALEGNTSGSLNAHQNSPEKVSIKQNPKSVLSPPKKMTLRCKEGMKGMPWKKGRSDSESPSPSAENKMDFNTLECLECNTAFRSKKTLIIHYQNAHCGKRTFFPCPLCESVFFYIFGLTRHLTKAHNKTKLQIDKMRAKLKKSSFVKEVTEQCLSAREQIQHVKNTTVTSTSIRVQTDPSKSDPGDIIQSTCFQTPSKEDHVCSNCGREFAKKMNLLNHRKICLTEGCTSVTNTVSKSVGSNVSSVNTVRKSPVFTSASQSSLNSGSKSASTPGTNTKSVTHIARKSPTVVVSKLSEDKTGRPSKTITDSKQLDNDDKKRSADSTSPSTDGKVMVERPEVKSEPTEIKRPLVKTTARNKTGCKFSRRVVSPPPPNLLPTGGSTTSSQATETSTDTQERKPLVKTTARSKKGFKPRVANPRMDIDQLVHSGITSSLDGSDNSDDETDVKPEIFLEIQNPASVVRKSVPNSEIKDETLHEFGSVKRKSNVVEEIWVDKLPGLPTEKVRSNRTYVVKSSTHQKLECQDTKRLREIVNETNLVCKHCSLEFSNVSNLRRHAIRHLGWKRYKCKMCKFSSYNKSECNTHLIRTHSNRFKNVSSINSLIVDLGKEGSRMRSRKKQQTLFERQAAECAEAGEDVYVTDTSYKRFNKKGKSEELKVSPPSKKRLRGEKGSDITPFNISTRNSPREFDIRPYKKLDPTTTLCTRKSSYPKKITINSKFHDDDDSHDEDADSRSSFSQSSQSSKLSRSDSSYYTASQSSARSKSDVAHVSDTDSEISVRSRNKSNVDSPQTRRSTRVGHDPSELRAARNLTPDLLN</sequence>
<dbReference type="RefSeq" id="XP_009063278.1">
    <property type="nucleotide sequence ID" value="XM_009065030.1"/>
</dbReference>
<dbReference type="SUPFAM" id="SSF57667">
    <property type="entry name" value="beta-beta-alpha zinc fingers"/>
    <property type="match status" value="3"/>
</dbReference>
<gene>
    <name evidence="4" type="ORF">LOTGIDRAFT_167533</name>
</gene>
<dbReference type="InterPro" id="IPR013087">
    <property type="entry name" value="Znf_C2H2_type"/>
</dbReference>
<accession>V3Z5J3</accession>
<dbReference type="Pfam" id="PF00096">
    <property type="entry name" value="zf-C2H2"/>
    <property type="match status" value="1"/>
</dbReference>
<feature type="compositionally biased region" description="Polar residues" evidence="2">
    <location>
        <begin position="476"/>
        <end position="501"/>
    </location>
</feature>
<dbReference type="OrthoDB" id="10066279at2759"/>
<evidence type="ECO:0000256" key="2">
    <source>
        <dbReference type="SAM" id="MobiDB-lite"/>
    </source>
</evidence>
<evidence type="ECO:0000256" key="1">
    <source>
        <dbReference type="PROSITE-ProRule" id="PRU00042"/>
    </source>
</evidence>
<dbReference type="Gene3D" id="3.30.160.60">
    <property type="entry name" value="Classic Zinc Finger"/>
    <property type="match status" value="2"/>
</dbReference>
<dbReference type="InterPro" id="IPR036236">
    <property type="entry name" value="Znf_C2H2_sf"/>
</dbReference>
<feature type="compositionally biased region" description="Basic and acidic residues" evidence="2">
    <location>
        <begin position="532"/>
        <end position="543"/>
    </location>
</feature>
<dbReference type="PANTHER" id="PTHR21020:SF0">
    <property type="entry name" value="ZINC FINGER PROTEIN 800"/>
    <property type="match status" value="1"/>
</dbReference>
<evidence type="ECO:0000313" key="4">
    <source>
        <dbReference type="EMBL" id="ESO86028.1"/>
    </source>
</evidence>
<feature type="compositionally biased region" description="Low complexity" evidence="2">
    <location>
        <begin position="600"/>
        <end position="615"/>
    </location>
</feature>
<dbReference type="PROSITE" id="PS00028">
    <property type="entry name" value="ZINC_FINGER_C2H2_1"/>
    <property type="match status" value="3"/>
</dbReference>
<reference evidence="4 5" key="1">
    <citation type="journal article" date="2013" name="Nature">
        <title>Insights into bilaterian evolution from three spiralian genomes.</title>
        <authorList>
            <person name="Simakov O."/>
            <person name="Marletaz F."/>
            <person name="Cho S.J."/>
            <person name="Edsinger-Gonzales E."/>
            <person name="Havlak P."/>
            <person name="Hellsten U."/>
            <person name="Kuo D.H."/>
            <person name="Larsson T."/>
            <person name="Lv J."/>
            <person name="Arendt D."/>
            <person name="Savage R."/>
            <person name="Osoegawa K."/>
            <person name="de Jong P."/>
            <person name="Grimwood J."/>
            <person name="Chapman J.A."/>
            <person name="Shapiro H."/>
            <person name="Aerts A."/>
            <person name="Otillar R.P."/>
            <person name="Terry A.Y."/>
            <person name="Boore J.L."/>
            <person name="Grigoriev I.V."/>
            <person name="Lindberg D.R."/>
            <person name="Seaver E.C."/>
            <person name="Weisblat D.A."/>
            <person name="Putnam N.H."/>
            <person name="Rokhsar D.S."/>
        </authorList>
    </citation>
    <scope>NUCLEOTIDE SEQUENCE [LARGE SCALE GENOMIC DNA]</scope>
</reference>
<organism evidence="4 5">
    <name type="scientific">Lottia gigantea</name>
    <name type="common">Giant owl limpet</name>
    <dbReference type="NCBI Taxonomy" id="225164"/>
    <lineage>
        <taxon>Eukaryota</taxon>
        <taxon>Metazoa</taxon>
        <taxon>Spiralia</taxon>
        <taxon>Lophotrochozoa</taxon>
        <taxon>Mollusca</taxon>
        <taxon>Gastropoda</taxon>
        <taxon>Patellogastropoda</taxon>
        <taxon>Lottioidea</taxon>
        <taxon>Lottiidae</taxon>
        <taxon>Lottia</taxon>
    </lineage>
</organism>
<feature type="region of interest" description="Disordered" evidence="2">
    <location>
        <begin position="100"/>
        <end position="119"/>
    </location>
</feature>
<feature type="domain" description="C2H2-type" evidence="3">
    <location>
        <begin position="324"/>
        <end position="352"/>
    </location>
</feature>
<feature type="domain" description="C2H2-type" evidence="3">
    <location>
        <begin position="422"/>
        <end position="443"/>
    </location>
</feature>
<feature type="compositionally biased region" description="Basic and acidic residues" evidence="2">
    <location>
        <begin position="554"/>
        <end position="570"/>
    </location>
</feature>
<dbReference type="KEGG" id="lgi:LOTGIDRAFT_167533"/>
<feature type="domain" description="C2H2-type" evidence="3">
    <location>
        <begin position="294"/>
        <end position="322"/>
    </location>
</feature>
<feature type="domain" description="C2H2-type" evidence="3">
    <location>
        <begin position="759"/>
        <end position="786"/>
    </location>
</feature>
<keyword evidence="1" id="KW-0863">Zinc-finger</keyword>
<keyword evidence="1" id="KW-0479">Metal-binding</keyword>
<evidence type="ECO:0000313" key="5">
    <source>
        <dbReference type="Proteomes" id="UP000030746"/>
    </source>
</evidence>
<feature type="compositionally biased region" description="Low complexity" evidence="2">
    <location>
        <begin position="188"/>
        <end position="202"/>
    </location>
</feature>
<feature type="region of interest" description="Disordered" evidence="2">
    <location>
        <begin position="935"/>
        <end position="1037"/>
    </location>
</feature>
<dbReference type="Proteomes" id="UP000030746">
    <property type="component" value="Unassembled WGS sequence"/>
</dbReference>
<dbReference type="EMBL" id="KB203188">
    <property type="protein sequence ID" value="ESO86028.1"/>
    <property type="molecule type" value="Genomic_DNA"/>
</dbReference>
<dbReference type="AlphaFoldDB" id="V3Z5J3"/>
<dbReference type="InterPro" id="IPR039149">
    <property type="entry name" value="ZNF800"/>
</dbReference>
<feature type="region of interest" description="Disordered" evidence="2">
    <location>
        <begin position="476"/>
        <end position="644"/>
    </location>
</feature>
<feature type="region of interest" description="Disordered" evidence="2">
    <location>
        <begin position="227"/>
        <end position="255"/>
    </location>
</feature>
<feature type="compositionally biased region" description="Basic and acidic residues" evidence="2">
    <location>
        <begin position="1018"/>
        <end position="1027"/>
    </location>
</feature>
<feature type="region of interest" description="Disordered" evidence="2">
    <location>
        <begin position="267"/>
        <end position="287"/>
    </location>
</feature>
<feature type="compositionally biased region" description="Polar residues" evidence="2">
    <location>
        <begin position="227"/>
        <end position="250"/>
    </location>
</feature>
<evidence type="ECO:0000259" key="3">
    <source>
        <dbReference type="PROSITE" id="PS50157"/>
    </source>
</evidence>
<feature type="compositionally biased region" description="Low complexity" evidence="2">
    <location>
        <begin position="954"/>
        <end position="982"/>
    </location>
</feature>
<proteinExistence type="predicted"/>
<feature type="region of interest" description="Disordered" evidence="2">
    <location>
        <begin position="188"/>
        <end position="210"/>
    </location>
</feature>